<evidence type="ECO:0000313" key="3">
    <source>
        <dbReference type="WBParaSite" id="ALUE_0000853101-mRNA-1"/>
    </source>
</evidence>
<keyword evidence="1" id="KW-1133">Transmembrane helix</keyword>
<accession>A0A0M3HYE5</accession>
<organism evidence="2 3">
    <name type="scientific">Ascaris lumbricoides</name>
    <name type="common">Giant roundworm</name>
    <dbReference type="NCBI Taxonomy" id="6252"/>
    <lineage>
        <taxon>Eukaryota</taxon>
        <taxon>Metazoa</taxon>
        <taxon>Ecdysozoa</taxon>
        <taxon>Nematoda</taxon>
        <taxon>Chromadorea</taxon>
        <taxon>Rhabditida</taxon>
        <taxon>Spirurina</taxon>
        <taxon>Ascaridomorpha</taxon>
        <taxon>Ascaridoidea</taxon>
        <taxon>Ascarididae</taxon>
        <taxon>Ascaris</taxon>
    </lineage>
</organism>
<evidence type="ECO:0000313" key="2">
    <source>
        <dbReference type="Proteomes" id="UP000036681"/>
    </source>
</evidence>
<evidence type="ECO:0000256" key="1">
    <source>
        <dbReference type="SAM" id="Phobius"/>
    </source>
</evidence>
<protein>
    <submittedName>
        <fullName evidence="3">DUF1622 domain-containing protein</fullName>
    </submittedName>
</protein>
<sequence>MEDQALVEVALGSTAIFAFVAYTMQRRSALINIVFLVVVVAAFCVFTVRSNKSLLDIPAILFLRVFDGSDHR</sequence>
<feature type="transmembrane region" description="Helical" evidence="1">
    <location>
        <begin position="29"/>
        <end position="48"/>
    </location>
</feature>
<keyword evidence="1" id="KW-0472">Membrane</keyword>
<feature type="transmembrane region" description="Helical" evidence="1">
    <location>
        <begin position="6"/>
        <end position="22"/>
    </location>
</feature>
<dbReference type="Proteomes" id="UP000036681">
    <property type="component" value="Unplaced"/>
</dbReference>
<dbReference type="WBParaSite" id="ALUE_0000853101-mRNA-1">
    <property type="protein sequence ID" value="ALUE_0000853101-mRNA-1"/>
    <property type="gene ID" value="ALUE_0000853101"/>
</dbReference>
<proteinExistence type="predicted"/>
<keyword evidence="2" id="KW-1185">Reference proteome</keyword>
<dbReference type="AlphaFoldDB" id="A0A0M3HYE5"/>
<reference evidence="3" key="1">
    <citation type="submission" date="2017-02" db="UniProtKB">
        <authorList>
            <consortium name="WormBaseParasite"/>
        </authorList>
    </citation>
    <scope>IDENTIFICATION</scope>
</reference>
<keyword evidence="1" id="KW-0812">Transmembrane</keyword>
<name>A0A0M3HYE5_ASCLU</name>